<sequence length="103" mass="11295">MELTARRKTVTFDNDEFIRAETTIESLASLRAAFTKDGLVTAGNSSGINDGTASLVLANSAALETHKVNPLARIIAYGFGGCRRASWAWDQCPPVKWHWNERA</sequence>
<dbReference type="InterPro" id="IPR020616">
    <property type="entry name" value="Thiolase_N"/>
</dbReference>
<feature type="domain" description="Thiolase N-terminal" evidence="4">
    <location>
        <begin position="4"/>
        <end position="59"/>
    </location>
</feature>
<dbReference type="InterPro" id="IPR016039">
    <property type="entry name" value="Thiolase-like"/>
</dbReference>
<evidence type="ECO:0000256" key="2">
    <source>
        <dbReference type="ARBA" id="ARBA00022679"/>
    </source>
</evidence>
<dbReference type="AlphaFoldDB" id="D6PDP3"/>
<organism evidence="5">
    <name type="scientific">uncultured marine bacterium MedDCM-OCT-S08-C116</name>
    <dbReference type="NCBI Taxonomy" id="743069"/>
    <lineage>
        <taxon>Bacteria</taxon>
        <taxon>environmental samples</taxon>
    </lineage>
</organism>
<accession>D6PDP3</accession>
<evidence type="ECO:0000313" key="5">
    <source>
        <dbReference type="EMBL" id="ADD93844.1"/>
    </source>
</evidence>
<dbReference type="SUPFAM" id="SSF53901">
    <property type="entry name" value="Thiolase-like"/>
    <property type="match status" value="1"/>
</dbReference>
<evidence type="ECO:0000259" key="4">
    <source>
        <dbReference type="Pfam" id="PF00108"/>
    </source>
</evidence>
<dbReference type="PANTHER" id="PTHR18919:SF107">
    <property type="entry name" value="ACETYL-COA ACETYLTRANSFERASE, CYTOSOLIC"/>
    <property type="match status" value="1"/>
</dbReference>
<reference evidence="5" key="1">
    <citation type="journal article" date="2010" name="ISME J.">
        <title>Metagenome of the Mediterranean deep chlorophyll maximum studied by direct and fosmid library 454 pyrosequencing.</title>
        <authorList>
            <person name="Ghai R."/>
            <person name="Martin-Cuadrado A.B."/>
            <person name="Molto A.G."/>
            <person name="Heredia I.G."/>
            <person name="Cabrera R."/>
            <person name="Martin J."/>
            <person name="Verdu M."/>
            <person name="Deschamps P."/>
            <person name="Moreira D."/>
            <person name="Lopez-Garcia P."/>
            <person name="Mira A."/>
            <person name="Rodriguez-Valera F."/>
        </authorList>
    </citation>
    <scope>NUCLEOTIDE SEQUENCE</scope>
</reference>
<dbReference type="PANTHER" id="PTHR18919">
    <property type="entry name" value="ACETYL-COA C-ACYLTRANSFERASE"/>
    <property type="match status" value="1"/>
</dbReference>
<keyword evidence="2" id="KW-0808">Transferase</keyword>
<name>D6PDP3_9BACT</name>
<dbReference type="EMBL" id="GU943000">
    <property type="protein sequence ID" value="ADD93844.1"/>
    <property type="molecule type" value="Genomic_DNA"/>
</dbReference>
<keyword evidence="3" id="KW-0012">Acyltransferase</keyword>
<evidence type="ECO:0000256" key="1">
    <source>
        <dbReference type="ARBA" id="ARBA00010982"/>
    </source>
</evidence>
<dbReference type="Pfam" id="PF00108">
    <property type="entry name" value="Thiolase_N"/>
    <property type="match status" value="1"/>
</dbReference>
<dbReference type="Gene3D" id="3.40.47.10">
    <property type="match status" value="1"/>
</dbReference>
<comment type="similarity">
    <text evidence="1">Belongs to the thiolase-like superfamily. Thiolase family.</text>
</comment>
<dbReference type="GO" id="GO:0016747">
    <property type="term" value="F:acyltransferase activity, transferring groups other than amino-acyl groups"/>
    <property type="evidence" value="ECO:0007669"/>
    <property type="project" value="InterPro"/>
</dbReference>
<evidence type="ECO:0000256" key="3">
    <source>
        <dbReference type="ARBA" id="ARBA00023315"/>
    </source>
</evidence>
<proteinExistence type="inferred from homology"/>
<protein>
    <recommendedName>
        <fullName evidence="4">Thiolase N-terminal domain-containing protein</fullName>
    </recommendedName>
</protein>